<dbReference type="Proteomes" id="UP001056907">
    <property type="component" value="Chromosome"/>
</dbReference>
<dbReference type="KEGG" id="ppeg:KUA23_13885"/>
<sequence>MKSSLAFAIPLFALMVSEQSFAEVKLSCDAICDTGNYRAACLIKIENEKEFKELFEINRGGGLNLNTQVLLVGTTPSPEMCDSVLYQSGQFIDSKSVPVIGPVAGVIGGTAGSVSPGTVYRIWVKYAPTMSPPRVLDPSIKTKL</sequence>
<protein>
    <submittedName>
        <fullName evidence="2">Uncharacterized protein</fullName>
    </submittedName>
</protein>
<reference evidence="2" key="1">
    <citation type="journal article" date="2022" name="Front. Plant Sci.">
        <title>Agronomic efficiency and genome mining analysis of the wheat-biostimulant rhizospheric bacterium Pseudomonas pergaminensis sp. nov. strain 1008T.</title>
        <authorList>
            <person name="Diaz M."/>
            <person name="Bach T."/>
            <person name="Gonzalez Anta G."/>
            <person name="Agaras B."/>
            <person name="Wibberg D."/>
            <person name="Noguera F."/>
            <person name="Canciani W."/>
            <person name="Valverde C."/>
        </authorList>
    </citation>
    <scope>NUCLEOTIDE SEQUENCE</scope>
    <source>
        <strain evidence="2">1008</strain>
    </source>
</reference>
<organism evidence="2 3">
    <name type="scientific">Pseudomonas pergaminensis</name>
    <dbReference type="NCBI Taxonomy" id="2853159"/>
    <lineage>
        <taxon>Bacteria</taxon>
        <taxon>Pseudomonadati</taxon>
        <taxon>Pseudomonadota</taxon>
        <taxon>Gammaproteobacteria</taxon>
        <taxon>Pseudomonadales</taxon>
        <taxon>Pseudomonadaceae</taxon>
        <taxon>Pseudomonas</taxon>
    </lineage>
</organism>
<evidence type="ECO:0000256" key="1">
    <source>
        <dbReference type="SAM" id="SignalP"/>
    </source>
</evidence>
<dbReference type="RefSeq" id="WP_078828259.1">
    <property type="nucleotide sequence ID" value="NZ_CP078013.2"/>
</dbReference>
<proteinExistence type="predicted"/>
<gene>
    <name evidence="2" type="ORF">KUA23_13885</name>
</gene>
<accession>A0ABD7TQT0</accession>
<evidence type="ECO:0000313" key="3">
    <source>
        <dbReference type="Proteomes" id="UP001056907"/>
    </source>
</evidence>
<keyword evidence="1" id="KW-0732">Signal</keyword>
<name>A0ABD7TQT0_9PSED</name>
<feature type="chain" id="PRO_5044753117" evidence="1">
    <location>
        <begin position="23"/>
        <end position="144"/>
    </location>
</feature>
<dbReference type="AlphaFoldDB" id="A0ABD7TQT0"/>
<reference evidence="2" key="2">
    <citation type="submission" date="2024-04" db="EMBL/GenBank/DDBJ databases">
        <authorList>
            <person name="Diaz M."/>
            <person name="Bach T."/>
            <person name="Gonzalez Anta G."/>
            <person name="Agaras B."/>
            <person name="Wibberg D."/>
            <person name="Noguera F."/>
            <person name="Canciani W."/>
            <person name="Ybarra T."/>
            <person name="Nunez M.L."/>
            <person name="Valverde C."/>
        </authorList>
    </citation>
    <scope>NUCLEOTIDE SEQUENCE</scope>
    <source>
        <strain evidence="2">1008</strain>
    </source>
</reference>
<dbReference type="EMBL" id="CP078013">
    <property type="protein sequence ID" value="USW03713.1"/>
    <property type="molecule type" value="Genomic_DNA"/>
</dbReference>
<feature type="signal peptide" evidence="1">
    <location>
        <begin position="1"/>
        <end position="22"/>
    </location>
</feature>
<evidence type="ECO:0000313" key="2">
    <source>
        <dbReference type="EMBL" id="USW03713.1"/>
    </source>
</evidence>